<evidence type="ECO:0000256" key="2">
    <source>
        <dbReference type="ARBA" id="ARBA00022448"/>
    </source>
</evidence>
<dbReference type="PANTHER" id="PTHR30151:SF0">
    <property type="entry name" value="ABC TRANSPORTER PERMEASE PROTEIN MJ0413-RELATED"/>
    <property type="match status" value="1"/>
</dbReference>
<dbReference type="GO" id="GO:0055085">
    <property type="term" value="P:transmembrane transport"/>
    <property type="evidence" value="ECO:0007669"/>
    <property type="project" value="InterPro"/>
</dbReference>
<keyword evidence="3" id="KW-1003">Cell membrane</keyword>
<protein>
    <submittedName>
        <fullName evidence="9">ABC-type nitrate/sulfonate/bicarbonate transport system, permease component</fullName>
    </submittedName>
</protein>
<evidence type="ECO:0000256" key="6">
    <source>
        <dbReference type="ARBA" id="ARBA00023136"/>
    </source>
</evidence>
<organism evidence="9 10">
    <name type="scientific">Micromonospora carbonacea</name>
    <dbReference type="NCBI Taxonomy" id="47853"/>
    <lineage>
        <taxon>Bacteria</taxon>
        <taxon>Bacillati</taxon>
        <taxon>Actinomycetota</taxon>
        <taxon>Actinomycetes</taxon>
        <taxon>Micromonosporales</taxon>
        <taxon>Micromonosporaceae</taxon>
        <taxon>Micromonospora</taxon>
    </lineage>
</organism>
<name>A0A1C4ZRB6_9ACTN</name>
<feature type="transmembrane region" description="Helical" evidence="7">
    <location>
        <begin position="85"/>
        <end position="104"/>
    </location>
</feature>
<keyword evidence="6 7" id="KW-0472">Membrane</keyword>
<comment type="subcellular location">
    <subcellularLocation>
        <location evidence="1 7">Cell membrane</location>
        <topology evidence="1 7">Multi-pass membrane protein</topology>
    </subcellularLocation>
</comment>
<evidence type="ECO:0000313" key="10">
    <source>
        <dbReference type="Proteomes" id="UP000183585"/>
    </source>
</evidence>
<evidence type="ECO:0000256" key="3">
    <source>
        <dbReference type="ARBA" id="ARBA00022475"/>
    </source>
</evidence>
<dbReference type="InterPro" id="IPR000515">
    <property type="entry name" value="MetI-like"/>
</dbReference>
<sequence>MTSAVASTRSTASRAGALRPLANLWLLGVLLVAWEIYARARPTIFFPPLTSILVQFRQDWLSGPPARAFLSDQFWTAVLPSMSRLAQAMLLALVLGVAGGVLVARSPIIRDMYSPMIRFWLATPKVVLLPVALQVFGVSEALNIFVIFFGTVWLIMINTADGVGGVNAAWLRSASSMRLSRWQLYRHVILPAAAPQIMAGVRVSIGVGLIMVIVSEFYATTAGVGYEVMRFQETFSYLQMWSAFLLIAVIGLVLNLATALLERRTLRWQRRTGLGAL</sequence>
<feature type="transmembrane region" description="Helical" evidence="7">
    <location>
        <begin position="144"/>
        <end position="171"/>
    </location>
</feature>
<evidence type="ECO:0000256" key="7">
    <source>
        <dbReference type="RuleBase" id="RU363032"/>
    </source>
</evidence>
<keyword evidence="4 7" id="KW-0812">Transmembrane</keyword>
<dbReference type="Pfam" id="PF00528">
    <property type="entry name" value="BPD_transp_1"/>
    <property type="match status" value="1"/>
</dbReference>
<dbReference type="GO" id="GO:0005886">
    <property type="term" value="C:plasma membrane"/>
    <property type="evidence" value="ECO:0007669"/>
    <property type="project" value="UniProtKB-SubCell"/>
</dbReference>
<feature type="domain" description="ABC transmembrane type-1" evidence="8">
    <location>
        <begin position="78"/>
        <end position="262"/>
    </location>
</feature>
<keyword evidence="5 7" id="KW-1133">Transmembrane helix</keyword>
<evidence type="ECO:0000313" key="9">
    <source>
        <dbReference type="EMBL" id="SCF35580.1"/>
    </source>
</evidence>
<dbReference type="EMBL" id="FMCT01000009">
    <property type="protein sequence ID" value="SCF35580.1"/>
    <property type="molecule type" value="Genomic_DNA"/>
</dbReference>
<dbReference type="Proteomes" id="UP000183585">
    <property type="component" value="Unassembled WGS sequence"/>
</dbReference>
<dbReference type="PROSITE" id="PS50928">
    <property type="entry name" value="ABC_TM1"/>
    <property type="match status" value="1"/>
</dbReference>
<dbReference type="AlphaFoldDB" id="A0A1C4ZRB6"/>
<feature type="transmembrane region" description="Helical" evidence="7">
    <location>
        <begin position="238"/>
        <end position="261"/>
    </location>
</feature>
<keyword evidence="10" id="KW-1185">Reference proteome</keyword>
<reference evidence="10" key="1">
    <citation type="submission" date="2016-06" db="EMBL/GenBank/DDBJ databases">
        <authorList>
            <person name="Varghese N."/>
            <person name="Submissions Spin"/>
        </authorList>
    </citation>
    <scope>NUCLEOTIDE SEQUENCE [LARGE SCALE GENOMIC DNA]</scope>
    <source>
        <strain evidence="10">DSM 43168</strain>
    </source>
</reference>
<gene>
    <name evidence="9" type="ORF">GA0070563_109172</name>
</gene>
<evidence type="ECO:0000256" key="5">
    <source>
        <dbReference type="ARBA" id="ARBA00022989"/>
    </source>
</evidence>
<feature type="transmembrane region" description="Helical" evidence="7">
    <location>
        <begin position="192"/>
        <end position="218"/>
    </location>
</feature>
<keyword evidence="2 7" id="KW-0813">Transport</keyword>
<comment type="similarity">
    <text evidence="7">Belongs to the binding-protein-dependent transport system permease family.</text>
</comment>
<dbReference type="Gene3D" id="1.10.3720.10">
    <property type="entry name" value="MetI-like"/>
    <property type="match status" value="1"/>
</dbReference>
<dbReference type="InterPro" id="IPR035906">
    <property type="entry name" value="MetI-like_sf"/>
</dbReference>
<dbReference type="SUPFAM" id="SSF161098">
    <property type="entry name" value="MetI-like"/>
    <property type="match status" value="1"/>
</dbReference>
<proteinExistence type="inferred from homology"/>
<feature type="transmembrane region" description="Helical" evidence="7">
    <location>
        <begin position="116"/>
        <end position="138"/>
    </location>
</feature>
<dbReference type="CDD" id="cd06261">
    <property type="entry name" value="TM_PBP2"/>
    <property type="match status" value="1"/>
</dbReference>
<evidence type="ECO:0000259" key="8">
    <source>
        <dbReference type="PROSITE" id="PS50928"/>
    </source>
</evidence>
<evidence type="ECO:0000256" key="4">
    <source>
        <dbReference type="ARBA" id="ARBA00022692"/>
    </source>
</evidence>
<dbReference type="PANTHER" id="PTHR30151">
    <property type="entry name" value="ALKANE SULFONATE ABC TRANSPORTER-RELATED, MEMBRANE SUBUNIT"/>
    <property type="match status" value="1"/>
</dbReference>
<accession>A0A1C4ZRB6</accession>
<evidence type="ECO:0000256" key="1">
    <source>
        <dbReference type="ARBA" id="ARBA00004651"/>
    </source>
</evidence>
<feature type="transmembrane region" description="Helical" evidence="7">
    <location>
        <begin position="21"/>
        <end position="40"/>
    </location>
</feature>